<feature type="compositionally biased region" description="Acidic residues" evidence="12">
    <location>
        <begin position="546"/>
        <end position="560"/>
    </location>
</feature>
<feature type="compositionally biased region" description="Basic and acidic residues" evidence="12">
    <location>
        <begin position="499"/>
        <end position="510"/>
    </location>
</feature>
<gene>
    <name evidence="13" type="ORF">PHPALM_4703</name>
</gene>
<dbReference type="PANTHER" id="PTHR13190:SF1">
    <property type="entry name" value="AUTOPHAGY-RELATED 2, ISOFORM A"/>
    <property type="match status" value="1"/>
</dbReference>
<comment type="caution">
    <text evidence="13">The sequence shown here is derived from an EMBL/GenBank/DDBJ whole genome shotgun (WGS) entry which is preliminary data.</text>
</comment>
<dbReference type="AlphaFoldDB" id="A0A2P4YJ71"/>
<evidence type="ECO:0000256" key="10">
    <source>
        <dbReference type="ARBA" id="ARBA00024479"/>
    </source>
</evidence>
<name>A0A2P4YJ71_9STRA</name>
<dbReference type="InterPro" id="IPR026849">
    <property type="entry name" value="ATG2"/>
</dbReference>
<dbReference type="GO" id="GO:0061709">
    <property type="term" value="P:reticulophagy"/>
    <property type="evidence" value="ECO:0007669"/>
    <property type="project" value="TreeGrafter"/>
</dbReference>
<evidence type="ECO:0000256" key="5">
    <source>
        <dbReference type="ARBA" id="ARBA00022448"/>
    </source>
</evidence>
<evidence type="ECO:0000313" key="13">
    <source>
        <dbReference type="EMBL" id="POM77846.1"/>
    </source>
</evidence>
<keyword evidence="14" id="KW-1185">Reference proteome</keyword>
<sequence length="698" mass="78355">MPRIFFKQLTDPALKRLYKFVLKRMIGRFLAADELDLDQLDVHLRSGRLELCDLLLNAEVLNAELCEAQGLPFKVKKGYLGSVRVAISYANIMSESCLVEIDDIEIILVPLDKEEAQTRQSFTAEETQETEEKAEKKPTTPEPVDEISQEGLDFVASWIEQVTSKIKVTLSNICLRLETGEQHNGRDVALLCKLQWAQFTDESASEVQSVYGRSSLDHSSGMYGSQTMSGGMQSMAASTLFGISQKGIKFRGVSMDLHLSSDEEGEEDQWTERRRTEYTDMVLHPFLSSDPNKQCYIQVKLSHYEALEAPAMDADIFFHSIRVVLQPQYFSELGKIVDAFSTDPVKLNAHNFEDRYSSAAMFKSICDDRPAWMTGNDDDEDDGEDGTLNLSFKEFQRIEQILLQYRNTQDELQNAQRLKNPSEGNTTLGNGQLPFKMRKLSAAESVESIGLSDLEEEDDGFFECETGLASSIAPGSSLENSSMMGQSIYASARYGFDEKETDSKHDDRSQLSRSTTATQNRSSYRVQARVKLHLLECECVLLYDDLPDDEDEEEEEDEDSLSERENEGLMTDSRFLRAPVRPTKSLPSVDGLERLELSFKDIIFSGLAYSHYSVLAFTIGKFTITEKTLPRMSLDAEEEESAMVSTCVLKLAETSPVSGRRVNLSANLSAQLRIDFEPESEDGTPVAISSLGIERIVS</sequence>
<evidence type="ECO:0000256" key="3">
    <source>
        <dbReference type="ARBA" id="ARBA00009714"/>
    </source>
</evidence>
<evidence type="ECO:0000256" key="11">
    <source>
        <dbReference type="ARBA" id="ARBA00024615"/>
    </source>
</evidence>
<dbReference type="OrthoDB" id="18982at2759"/>
<feature type="compositionally biased region" description="Polar residues" evidence="12">
    <location>
        <begin position="511"/>
        <end position="520"/>
    </location>
</feature>
<evidence type="ECO:0000256" key="6">
    <source>
        <dbReference type="ARBA" id="ARBA00022824"/>
    </source>
</evidence>
<evidence type="ECO:0000256" key="2">
    <source>
        <dbReference type="ARBA" id="ARBA00004623"/>
    </source>
</evidence>
<accession>A0A2P4YJ71</accession>
<evidence type="ECO:0000256" key="9">
    <source>
        <dbReference type="ARBA" id="ARBA00023136"/>
    </source>
</evidence>
<keyword evidence="6" id="KW-0256">Endoplasmic reticulum</keyword>
<comment type="similarity">
    <text evidence="3">Belongs to the ATG2 family.</text>
</comment>
<dbReference type="GO" id="GO:0061723">
    <property type="term" value="P:glycophagy"/>
    <property type="evidence" value="ECO:0007669"/>
    <property type="project" value="TreeGrafter"/>
</dbReference>
<reference evidence="13 14" key="1">
    <citation type="journal article" date="2017" name="Genome Biol. Evol.">
        <title>Phytophthora megakarya and P. palmivora, closely related causal agents of cacao black pod rot, underwent increases in genome sizes and gene numbers by different mechanisms.</title>
        <authorList>
            <person name="Ali S.S."/>
            <person name="Shao J."/>
            <person name="Lary D.J."/>
            <person name="Kronmiller B."/>
            <person name="Shen D."/>
            <person name="Strem M.D."/>
            <person name="Amoako-Attah I."/>
            <person name="Akrofi A.Y."/>
            <person name="Begoude B.A."/>
            <person name="Ten Hoopen G.M."/>
            <person name="Coulibaly K."/>
            <person name="Kebe B.I."/>
            <person name="Melnick R.L."/>
            <person name="Guiltinan M.J."/>
            <person name="Tyler B.M."/>
            <person name="Meinhardt L.W."/>
            <person name="Bailey B.A."/>
        </authorList>
    </citation>
    <scope>NUCLEOTIDE SEQUENCE [LARGE SCALE GENOMIC DNA]</scope>
    <source>
        <strain evidence="14">sbr112.9</strain>
    </source>
</reference>
<organism evidence="13 14">
    <name type="scientific">Phytophthora palmivora</name>
    <dbReference type="NCBI Taxonomy" id="4796"/>
    <lineage>
        <taxon>Eukaryota</taxon>
        <taxon>Sar</taxon>
        <taxon>Stramenopiles</taxon>
        <taxon>Oomycota</taxon>
        <taxon>Peronosporomycetes</taxon>
        <taxon>Peronosporales</taxon>
        <taxon>Peronosporaceae</taxon>
        <taxon>Phytophthora</taxon>
    </lineage>
</organism>
<dbReference type="GO" id="GO:0034727">
    <property type="term" value="P:piecemeal microautophagy of the nucleus"/>
    <property type="evidence" value="ECO:0007669"/>
    <property type="project" value="TreeGrafter"/>
</dbReference>
<feature type="compositionally biased region" description="Basic and acidic residues" evidence="12">
    <location>
        <begin position="130"/>
        <end position="139"/>
    </location>
</feature>
<dbReference type="GO" id="GO:0061908">
    <property type="term" value="C:phagophore"/>
    <property type="evidence" value="ECO:0007669"/>
    <property type="project" value="TreeGrafter"/>
</dbReference>
<keyword evidence="7" id="KW-0072">Autophagy</keyword>
<dbReference type="GO" id="GO:0032266">
    <property type="term" value="F:phosphatidylinositol-3-phosphate binding"/>
    <property type="evidence" value="ECO:0007669"/>
    <property type="project" value="TreeGrafter"/>
</dbReference>
<comment type="subcellular location">
    <subcellularLocation>
        <location evidence="1">Endoplasmic reticulum membrane</location>
        <topology evidence="1">Peripheral membrane protein</topology>
    </subcellularLocation>
    <subcellularLocation>
        <location evidence="2">Preautophagosomal structure membrane</location>
        <topology evidence="2">Peripheral membrane protein</topology>
    </subcellularLocation>
</comment>
<evidence type="ECO:0000313" key="14">
    <source>
        <dbReference type="Proteomes" id="UP000237271"/>
    </source>
</evidence>
<evidence type="ECO:0000256" key="12">
    <source>
        <dbReference type="SAM" id="MobiDB-lite"/>
    </source>
</evidence>
<proteinExistence type="inferred from homology"/>
<evidence type="ECO:0000256" key="7">
    <source>
        <dbReference type="ARBA" id="ARBA00023006"/>
    </source>
</evidence>
<dbReference type="EMBL" id="NCKW01002293">
    <property type="protein sequence ID" value="POM77846.1"/>
    <property type="molecule type" value="Genomic_DNA"/>
</dbReference>
<feature type="region of interest" description="Disordered" evidence="12">
    <location>
        <begin position="499"/>
        <end position="520"/>
    </location>
</feature>
<feature type="region of interest" description="Disordered" evidence="12">
    <location>
        <begin position="118"/>
        <end position="146"/>
    </location>
</feature>
<evidence type="ECO:0000256" key="4">
    <source>
        <dbReference type="ARBA" id="ARBA00018070"/>
    </source>
</evidence>
<comment type="catalytic activity">
    <reaction evidence="10">
        <text>a 1,2-diacyl-sn-glycero-3-phospho-L-serine(in) = a 1,2-diacyl-sn-glycero-3-phospho-L-serine(out)</text>
        <dbReference type="Rhea" id="RHEA:38663"/>
        <dbReference type="ChEBI" id="CHEBI:57262"/>
    </reaction>
</comment>
<evidence type="ECO:0000256" key="8">
    <source>
        <dbReference type="ARBA" id="ARBA00023055"/>
    </source>
</evidence>
<comment type="catalytic activity">
    <reaction evidence="11">
        <text>a 1,2-diacyl-sn-glycero-3-phosphoethanolamine(in) = a 1,2-diacyl-sn-glycero-3-phosphoethanolamine(out)</text>
        <dbReference type="Rhea" id="RHEA:38895"/>
        <dbReference type="ChEBI" id="CHEBI:64612"/>
    </reaction>
</comment>
<dbReference type="GO" id="GO:0000045">
    <property type="term" value="P:autophagosome assembly"/>
    <property type="evidence" value="ECO:0007669"/>
    <property type="project" value="TreeGrafter"/>
</dbReference>
<keyword evidence="5" id="KW-0813">Transport</keyword>
<dbReference type="GO" id="GO:0000422">
    <property type="term" value="P:autophagy of mitochondrion"/>
    <property type="evidence" value="ECO:0007669"/>
    <property type="project" value="TreeGrafter"/>
</dbReference>
<keyword evidence="8" id="KW-0445">Lipid transport</keyword>
<dbReference type="GO" id="GO:0034045">
    <property type="term" value="C:phagophore assembly site membrane"/>
    <property type="evidence" value="ECO:0007669"/>
    <property type="project" value="UniProtKB-SubCell"/>
</dbReference>
<dbReference type="GO" id="GO:0006869">
    <property type="term" value="P:lipid transport"/>
    <property type="evidence" value="ECO:0007669"/>
    <property type="project" value="UniProtKB-KW"/>
</dbReference>
<dbReference type="PANTHER" id="PTHR13190">
    <property type="entry name" value="AUTOPHAGY-RELATED 2, ISOFORM A"/>
    <property type="match status" value="1"/>
</dbReference>
<dbReference type="GO" id="GO:0043495">
    <property type="term" value="F:protein-membrane adaptor activity"/>
    <property type="evidence" value="ECO:0007669"/>
    <property type="project" value="TreeGrafter"/>
</dbReference>
<keyword evidence="9" id="KW-0472">Membrane</keyword>
<feature type="region of interest" description="Disordered" evidence="12">
    <location>
        <begin position="546"/>
        <end position="572"/>
    </location>
</feature>
<protein>
    <recommendedName>
        <fullName evidence="4">Autophagy-related protein 2</fullName>
    </recommendedName>
</protein>
<dbReference type="Proteomes" id="UP000237271">
    <property type="component" value="Unassembled WGS sequence"/>
</dbReference>
<evidence type="ECO:0000256" key="1">
    <source>
        <dbReference type="ARBA" id="ARBA00004406"/>
    </source>
</evidence>
<dbReference type="GO" id="GO:0005789">
    <property type="term" value="C:endoplasmic reticulum membrane"/>
    <property type="evidence" value="ECO:0007669"/>
    <property type="project" value="UniProtKB-SubCell"/>
</dbReference>
<dbReference type="Pfam" id="PF13329">
    <property type="entry name" value="ATG2_CAD"/>
    <property type="match status" value="1"/>
</dbReference>